<gene>
    <name evidence="3" type="ORF">GLW04_13630</name>
</gene>
<dbReference type="InterPro" id="IPR029057">
    <property type="entry name" value="PRTase-like"/>
</dbReference>
<evidence type="ECO:0000313" key="3">
    <source>
        <dbReference type="EMBL" id="MYL20939.1"/>
    </source>
</evidence>
<sequence length="175" mass="20032">MCSRPGKGRCGDCTRWEEVLPGVLDQNHSVLTYNAFAKDFVAKWKYRGDYAAVEALEAAMKEKWRLLNLEDYLAVCVPLSLDRGKERGFNQSEALIRMVGRDPAHLFERIHGEKQSKRTRRARMEAENPFSLIKPTDQPVIIVDDIYTTGRTVRHMASLLKENGCPGVRSFTIFR</sequence>
<dbReference type="PANTHER" id="PTHR47505">
    <property type="entry name" value="DNA UTILIZATION PROTEIN YHGH"/>
    <property type="match status" value="1"/>
</dbReference>
<evidence type="ECO:0000256" key="1">
    <source>
        <dbReference type="ARBA" id="ARBA00008007"/>
    </source>
</evidence>
<comment type="similarity">
    <text evidence="1">Belongs to the ComF/GntX family.</text>
</comment>
<evidence type="ECO:0000259" key="2">
    <source>
        <dbReference type="Pfam" id="PF00156"/>
    </source>
</evidence>
<dbReference type="SUPFAM" id="SSF53271">
    <property type="entry name" value="PRTase-like"/>
    <property type="match status" value="1"/>
</dbReference>
<dbReference type="Pfam" id="PF00156">
    <property type="entry name" value="Pribosyltran"/>
    <property type="match status" value="1"/>
</dbReference>
<dbReference type="Gene3D" id="3.40.50.2020">
    <property type="match status" value="1"/>
</dbReference>
<dbReference type="InterPro" id="IPR051910">
    <property type="entry name" value="ComF/GntX_DNA_util-trans"/>
</dbReference>
<feature type="domain" description="Phosphoribosyltransferase" evidence="2">
    <location>
        <begin position="131"/>
        <end position="174"/>
    </location>
</feature>
<dbReference type="AlphaFoldDB" id="A0A845DVX7"/>
<name>A0A845DVX7_9BACI</name>
<dbReference type="CDD" id="cd06223">
    <property type="entry name" value="PRTases_typeI"/>
    <property type="match status" value="1"/>
</dbReference>
<comment type="caution">
    <text evidence="3">The sequence shown here is derived from an EMBL/GenBank/DDBJ whole genome shotgun (WGS) entry which is preliminary data.</text>
</comment>
<protein>
    <submittedName>
        <fullName evidence="3">ComF family protein</fullName>
    </submittedName>
</protein>
<dbReference type="PANTHER" id="PTHR47505:SF1">
    <property type="entry name" value="DNA UTILIZATION PROTEIN YHGH"/>
    <property type="match status" value="1"/>
</dbReference>
<evidence type="ECO:0000313" key="4">
    <source>
        <dbReference type="Proteomes" id="UP000460949"/>
    </source>
</evidence>
<organism evidence="3 4">
    <name type="scientific">Halobacillus litoralis</name>
    <dbReference type="NCBI Taxonomy" id="45668"/>
    <lineage>
        <taxon>Bacteria</taxon>
        <taxon>Bacillati</taxon>
        <taxon>Bacillota</taxon>
        <taxon>Bacilli</taxon>
        <taxon>Bacillales</taxon>
        <taxon>Bacillaceae</taxon>
        <taxon>Halobacillus</taxon>
    </lineage>
</organism>
<dbReference type="EMBL" id="WMET01000003">
    <property type="protein sequence ID" value="MYL20939.1"/>
    <property type="molecule type" value="Genomic_DNA"/>
</dbReference>
<dbReference type="Proteomes" id="UP000460949">
    <property type="component" value="Unassembled WGS sequence"/>
</dbReference>
<dbReference type="InterPro" id="IPR000836">
    <property type="entry name" value="PRTase_dom"/>
</dbReference>
<accession>A0A845DVX7</accession>
<proteinExistence type="inferred from homology"/>
<reference evidence="3 4" key="1">
    <citation type="submission" date="2019-11" db="EMBL/GenBank/DDBJ databases">
        <title>Genome sequences of 17 halophilic strains isolated from different environments.</title>
        <authorList>
            <person name="Furrow R.E."/>
        </authorList>
    </citation>
    <scope>NUCLEOTIDE SEQUENCE [LARGE SCALE GENOMIC DNA]</scope>
    <source>
        <strain evidence="3 4">22511_23_Filter</strain>
    </source>
</reference>